<dbReference type="GO" id="GO:0007399">
    <property type="term" value="P:nervous system development"/>
    <property type="evidence" value="ECO:0007669"/>
    <property type="project" value="UniProtKB-KW"/>
</dbReference>
<name>A0A0N0BEE3_9HYME</name>
<evidence type="ECO:0000256" key="3">
    <source>
        <dbReference type="ARBA" id="ARBA00022902"/>
    </source>
</evidence>
<keyword evidence="6 9" id="KW-0238">DNA-binding</keyword>
<dbReference type="InterPro" id="IPR001356">
    <property type="entry name" value="HD"/>
</dbReference>
<keyword evidence="5" id="KW-0804">Transcription</keyword>
<accession>A0A0N0BEE3</accession>
<dbReference type="PANTHER" id="PTHR46799:SF1">
    <property type="entry name" value="HOMEOBOX PROTEIN UNC-4 HOMOLOG"/>
    <property type="match status" value="1"/>
</dbReference>
<reference evidence="9 10" key="1">
    <citation type="submission" date="2015-07" db="EMBL/GenBank/DDBJ databases">
        <title>The genome of Melipona quadrifasciata.</title>
        <authorList>
            <person name="Pan H."/>
            <person name="Kapheim K."/>
        </authorList>
    </citation>
    <scope>NUCLEOTIDE SEQUENCE [LARGE SCALE GENOMIC DNA]</scope>
    <source>
        <strain evidence="9">0111107301</strain>
        <tissue evidence="9">Whole body</tissue>
    </source>
</reference>
<dbReference type="Proteomes" id="UP000053105">
    <property type="component" value="Unassembled WGS sequence"/>
</dbReference>
<evidence type="ECO:0000256" key="6">
    <source>
        <dbReference type="PROSITE-ProRule" id="PRU00108"/>
    </source>
</evidence>
<dbReference type="PANTHER" id="PTHR46799">
    <property type="entry name" value="HOMEOBOX PROTEIN UNC-4 HOMOLOG"/>
    <property type="match status" value="1"/>
</dbReference>
<feature type="compositionally biased region" description="Low complexity" evidence="7">
    <location>
        <begin position="948"/>
        <end position="964"/>
    </location>
</feature>
<keyword evidence="10" id="KW-1185">Reference proteome</keyword>
<evidence type="ECO:0000256" key="2">
    <source>
        <dbReference type="ARBA" id="ARBA00022782"/>
    </source>
</evidence>
<keyword evidence="6 9" id="KW-0371">Homeobox</keyword>
<dbReference type="GO" id="GO:0005634">
    <property type="term" value="C:nucleus"/>
    <property type="evidence" value="ECO:0007669"/>
    <property type="project" value="UniProtKB-SubCell"/>
</dbReference>
<feature type="region of interest" description="Disordered" evidence="7">
    <location>
        <begin position="1396"/>
        <end position="1465"/>
    </location>
</feature>
<feature type="compositionally biased region" description="Basic and acidic residues" evidence="7">
    <location>
        <begin position="966"/>
        <end position="995"/>
    </location>
</feature>
<gene>
    <name evidence="9" type="ORF">WN51_02391</name>
</gene>
<evidence type="ECO:0000256" key="4">
    <source>
        <dbReference type="ARBA" id="ARBA00023015"/>
    </source>
</evidence>
<keyword evidence="2" id="KW-0221">Differentiation</keyword>
<feature type="domain" description="Homeobox" evidence="8">
    <location>
        <begin position="649"/>
        <end position="662"/>
    </location>
</feature>
<evidence type="ECO:0000256" key="5">
    <source>
        <dbReference type="ARBA" id="ARBA00023163"/>
    </source>
</evidence>
<feature type="compositionally biased region" description="Polar residues" evidence="7">
    <location>
        <begin position="921"/>
        <end position="947"/>
    </location>
</feature>
<dbReference type="PROSITE" id="PS50071">
    <property type="entry name" value="HOMEOBOX_2"/>
    <property type="match status" value="1"/>
</dbReference>
<dbReference type="GO" id="GO:1990837">
    <property type="term" value="F:sequence-specific double-stranded DNA binding"/>
    <property type="evidence" value="ECO:0007669"/>
    <property type="project" value="TreeGrafter"/>
</dbReference>
<feature type="compositionally biased region" description="Polar residues" evidence="7">
    <location>
        <begin position="820"/>
        <end position="836"/>
    </location>
</feature>
<feature type="region of interest" description="Disordered" evidence="7">
    <location>
        <begin position="865"/>
        <end position="995"/>
    </location>
</feature>
<keyword evidence="3" id="KW-0524">Neurogenesis</keyword>
<feature type="DNA-binding region" description="Homeobox" evidence="6">
    <location>
        <begin position="651"/>
        <end position="663"/>
    </location>
</feature>
<dbReference type="STRING" id="166423.A0A0N0BEE3"/>
<proteinExistence type="predicted"/>
<feature type="region of interest" description="Disordered" evidence="7">
    <location>
        <begin position="779"/>
        <end position="838"/>
    </location>
</feature>
<protein>
    <submittedName>
        <fullName evidence="9">Homeobox protein unc-4</fullName>
    </submittedName>
</protein>
<evidence type="ECO:0000256" key="7">
    <source>
        <dbReference type="SAM" id="MobiDB-lite"/>
    </source>
</evidence>
<dbReference type="EMBL" id="KQ435834">
    <property type="protein sequence ID" value="KOX71522.1"/>
    <property type="molecule type" value="Genomic_DNA"/>
</dbReference>
<evidence type="ECO:0000313" key="10">
    <source>
        <dbReference type="Proteomes" id="UP000053105"/>
    </source>
</evidence>
<feature type="region of interest" description="Disordered" evidence="7">
    <location>
        <begin position="1246"/>
        <end position="1266"/>
    </location>
</feature>
<dbReference type="OrthoDB" id="6159439at2759"/>
<dbReference type="GO" id="GO:0010468">
    <property type="term" value="P:regulation of gene expression"/>
    <property type="evidence" value="ECO:0007669"/>
    <property type="project" value="TreeGrafter"/>
</dbReference>
<feature type="region of interest" description="Disordered" evidence="7">
    <location>
        <begin position="214"/>
        <end position="233"/>
    </location>
</feature>
<keyword evidence="6" id="KW-0539">Nucleus</keyword>
<evidence type="ECO:0000259" key="8">
    <source>
        <dbReference type="PROSITE" id="PS50071"/>
    </source>
</evidence>
<sequence>MLQILKYKWIFECEITKKQSLHSQGSLKLFKPKFLLFALKFSYVVMLRMKKWRNGENRLDYAMVRLAFGRCVTKAYDRRRSVENGGDASNFGMVAKAERKEKEKKHREPAHRCKISEISPAGRQPVVKLVPNMVLEPGGGLSFPLPPGSGSAGSGGSLLTPARLFQRATPVFPFHLTGWPPHHPVLGQVQSQVQQTMQAQHQAAAAAVRFLSHHHPHHPHPALGNHPLVPAITSHHPTAHHLHHGADHADEDDEKKEIWSTGHVFILPEALHLVSPNYLSNTDGRKDNGNCTRWTVPLASITHVEFWRTLVQNPGPFFETQYIRMSLIARNSWYTSNRRVSESKKPPSYSSRLLDAFLRDTSARSHRFILPIAFIQLDKSVIQQSQQSQVAAIAPAIKPGIINDFAGLFSPGPLRFIKFEKKKKTYPWVLVMFLGGTVTHVRNGTTPYTAYGYLTVQSKVAIICTTIPGCLKKIDDDWLENFERRCRLDIVSYTVIERYLVFGRERRILEHEHAIKSYLRIPCTVFEECFIFGKETRILKREYGTHIDATTVTNQTLVKPNTKITFQQEERVAIRRSPRCHSEQYVLWTFVVSSAHDAFYVPWMQINWASRMLIRISQCLDCVTKLIGVGANGSLREESMQVVDNGLSEVWFQNRRAKWRKKEHTKKGPGRPAHNAHPQSCSGEPIPPEELRRKERERRQKKLLKALERQQRKLAAKGITVDLSTLRAEWESRSAAASSGNSLNGSLGSSFNHLANNNESSSVSGSGNDANEEIDVVGGLDSCSESGSERVDSVADGSIDGECYQRLANSSGEPNDPRRSVNQVPGSLQSPNSSLNLDHLSHHQQGIHHWGLSLLERRRELVNMNSAGGPRQTTNSGGNPGRTSVKQQTSEDEVQSGSIDLSVKGREERKRLNPFSIDSLLGNNRTSTPGIHNEYRASTPTLSNGRESSSPTSPISVPTSPSTTYTKRDSRCPFESAVERPRTEENTDERSRTRCKPIESDPIDQAADSLPVITRGRRVLHTWAMELRKTKLELEIQIEEIVLERKGKKIDASDKADARTIRPPPNESPGTQMKLLLGLRPNILDIYGFPTESATVEQIEKGVALGSSTSMSQALQYEACFLVSIQNFCASYGGKKPVRNGADGSDSIPQTLVVVTTPVRTVASGFFSETNRTGVQVVQFFQTPIETDHPDFGQKFVVEYLSAPSRLEGLRPELANFRPLRATNGSHAFAEQKAGQGNWLRREWEQQSLENPGSVDKRDTPGYLGGDGATAASTMLGYQQSQSEQLVRFFMKIHKKVSLEMLGPRVRIGCDMDVLQLSLASREFDHLENSKHVRIVENRTRFCIKADSNPSLTTNSRHAKLIVFGSGGGHGGGCRETLNQIASACFPAVALSQFPRQPISSNGTGMARQKSDDDDDDDSLEMDYRARPEFSPVYHSSLPGIRGSRGDWSAGSKRKPDRRDDEDNKDSLAAVTSYCMEYVTRIISLQLTNEFSSVGQNLKRQI</sequence>
<organism evidence="9 10">
    <name type="scientific">Melipona quadrifasciata</name>
    <dbReference type="NCBI Taxonomy" id="166423"/>
    <lineage>
        <taxon>Eukaryota</taxon>
        <taxon>Metazoa</taxon>
        <taxon>Ecdysozoa</taxon>
        <taxon>Arthropoda</taxon>
        <taxon>Hexapoda</taxon>
        <taxon>Insecta</taxon>
        <taxon>Pterygota</taxon>
        <taxon>Neoptera</taxon>
        <taxon>Endopterygota</taxon>
        <taxon>Hymenoptera</taxon>
        <taxon>Apocrita</taxon>
        <taxon>Aculeata</taxon>
        <taxon>Apoidea</taxon>
        <taxon>Anthophila</taxon>
        <taxon>Apidae</taxon>
        <taxon>Melipona</taxon>
    </lineage>
</organism>
<evidence type="ECO:0000313" key="9">
    <source>
        <dbReference type="EMBL" id="KOX71522.1"/>
    </source>
</evidence>
<dbReference type="GO" id="GO:0030154">
    <property type="term" value="P:cell differentiation"/>
    <property type="evidence" value="ECO:0007669"/>
    <property type="project" value="UniProtKB-KW"/>
</dbReference>
<feature type="compositionally biased region" description="Basic residues" evidence="7">
    <location>
        <begin position="658"/>
        <end position="669"/>
    </location>
</feature>
<feature type="compositionally biased region" description="Polar residues" evidence="7">
    <location>
        <begin position="865"/>
        <end position="888"/>
    </location>
</feature>
<dbReference type="Gene3D" id="1.10.10.60">
    <property type="entry name" value="Homeodomain-like"/>
    <property type="match status" value="1"/>
</dbReference>
<comment type="subcellular location">
    <subcellularLocation>
        <location evidence="6">Nucleus</location>
    </subcellularLocation>
</comment>
<feature type="region of interest" description="Disordered" evidence="7">
    <location>
        <begin position="658"/>
        <end position="698"/>
    </location>
</feature>
<keyword evidence="1" id="KW-0217">Developmental protein</keyword>
<keyword evidence="4" id="KW-0805">Transcription regulation</keyword>
<feature type="compositionally biased region" description="Acidic residues" evidence="7">
    <location>
        <begin position="1412"/>
        <end position="1421"/>
    </location>
</feature>
<dbReference type="CDD" id="cd00086">
    <property type="entry name" value="homeodomain"/>
    <property type="match status" value="1"/>
</dbReference>
<evidence type="ECO:0000256" key="1">
    <source>
        <dbReference type="ARBA" id="ARBA00022473"/>
    </source>
</evidence>
<feature type="compositionally biased region" description="Basic and acidic residues" evidence="7">
    <location>
        <begin position="689"/>
        <end position="698"/>
    </location>
</feature>